<protein>
    <submittedName>
        <fullName evidence="4">Uncharacterized protein</fullName>
    </submittedName>
</protein>
<dbReference type="PANTHER" id="PTHR14187">
    <property type="entry name" value="ALPHA KINASE/ELONGATION FACTOR 2 KINASE"/>
    <property type="match status" value="1"/>
</dbReference>
<dbReference type="PANTHER" id="PTHR14187:SF46">
    <property type="entry name" value="HEAT SHOCK 70 KDA PROTEIN 12A"/>
    <property type="match status" value="1"/>
</dbReference>
<dbReference type="OrthoDB" id="6127299at2759"/>
<reference evidence="4" key="1">
    <citation type="submission" date="2018-11" db="EMBL/GenBank/DDBJ databases">
        <authorList>
            <person name="Alioto T."/>
            <person name="Alioto T."/>
        </authorList>
    </citation>
    <scope>NUCLEOTIDE SEQUENCE</scope>
</reference>
<comment type="caution">
    <text evidence="4">The sequence shown here is derived from an EMBL/GenBank/DDBJ whole genome shotgun (WGS) entry which is preliminary data.</text>
</comment>
<accession>A0A8B6FRI3</accession>
<evidence type="ECO:0000256" key="1">
    <source>
        <dbReference type="ARBA" id="ARBA00007381"/>
    </source>
</evidence>
<keyword evidence="5" id="KW-1185">Reference proteome</keyword>
<dbReference type="Proteomes" id="UP000596742">
    <property type="component" value="Unassembled WGS sequence"/>
</dbReference>
<dbReference type="GO" id="GO:0140662">
    <property type="term" value="F:ATP-dependent protein folding chaperone"/>
    <property type="evidence" value="ECO:0007669"/>
    <property type="project" value="InterPro"/>
</dbReference>
<dbReference type="InterPro" id="IPR013126">
    <property type="entry name" value="Hsp_70_fam"/>
</dbReference>
<organism evidence="4 5">
    <name type="scientific">Mytilus galloprovincialis</name>
    <name type="common">Mediterranean mussel</name>
    <dbReference type="NCBI Taxonomy" id="29158"/>
    <lineage>
        <taxon>Eukaryota</taxon>
        <taxon>Metazoa</taxon>
        <taxon>Spiralia</taxon>
        <taxon>Lophotrochozoa</taxon>
        <taxon>Mollusca</taxon>
        <taxon>Bivalvia</taxon>
        <taxon>Autobranchia</taxon>
        <taxon>Pteriomorphia</taxon>
        <taxon>Mytilida</taxon>
        <taxon>Mytiloidea</taxon>
        <taxon>Mytilidae</taxon>
        <taxon>Mytilinae</taxon>
        <taxon>Mytilus</taxon>
    </lineage>
</organism>
<dbReference type="SUPFAM" id="SSF53067">
    <property type="entry name" value="Actin-like ATPase domain"/>
    <property type="match status" value="1"/>
</dbReference>
<dbReference type="Gene3D" id="3.30.420.40">
    <property type="match status" value="3"/>
</dbReference>
<gene>
    <name evidence="4" type="ORF">MGAL_10B039141</name>
</gene>
<evidence type="ECO:0000313" key="4">
    <source>
        <dbReference type="EMBL" id="VDI52482.1"/>
    </source>
</evidence>
<comment type="similarity">
    <text evidence="1">Belongs to the heat shock protein 70 family.</text>
</comment>
<evidence type="ECO:0000313" key="5">
    <source>
        <dbReference type="Proteomes" id="UP000596742"/>
    </source>
</evidence>
<sequence length="506" mass="56714">MQKKRDHLLVAAIDFGTTYSGYAFSMRHEFKTDPLKIHANQAWNSGGRALLSLKTPTCLLLNDKKELDSFGYEAENKYADIVMDDEQDNYYYFHRFKMNLHNNKAGIPEDSLKIALEPEAASIFCQYLPTKKLHGADEGFTMTEPGAKYMVVDLGGGTADITVHEKLSNGQLKELCRAAGNDCGGTSVDGRFFQMLVKIFGGPLMKKIKDDDPSAYLDLFREFETVKRTITPEKDSKVNITIPYASLDTHCNNILGENLADVLGSSPYSKQIAVRGDKMRVDADVMKALFKPTIDNIISLMKEILQNKAASDVSQLLLVGGFSECILIQDAVKRNFKSKKVIIPEEAGLSVLKGAVLFGHRPEYVRSRVMRFSYGVETRDDFDSNIHDKKYLVADVFPQKCEKIFNKIVEKDQEISLGQKFTTGHLTVVPMQKEMKLQIYVSTNKTPMYTDETSSTYLGSATITFLVPTEDLRNVKAEYIFGNTEISMKAVDEKTGTNITASFDLI</sequence>
<keyword evidence="2" id="KW-0547">Nucleotide-binding</keyword>
<keyword evidence="3" id="KW-0067">ATP-binding</keyword>
<dbReference type="EMBL" id="UYJE01007176">
    <property type="protein sequence ID" value="VDI52482.1"/>
    <property type="molecule type" value="Genomic_DNA"/>
</dbReference>
<dbReference type="Pfam" id="PF00012">
    <property type="entry name" value="HSP70"/>
    <property type="match status" value="1"/>
</dbReference>
<evidence type="ECO:0000256" key="2">
    <source>
        <dbReference type="ARBA" id="ARBA00022741"/>
    </source>
</evidence>
<dbReference type="CDD" id="cd10229">
    <property type="entry name" value="ASKHA_NBD_HSP70_HSPA12"/>
    <property type="match status" value="1"/>
</dbReference>
<dbReference type="InterPro" id="IPR043129">
    <property type="entry name" value="ATPase_NBD"/>
</dbReference>
<dbReference type="AlphaFoldDB" id="A0A8B6FRI3"/>
<evidence type="ECO:0000256" key="3">
    <source>
        <dbReference type="ARBA" id="ARBA00022840"/>
    </source>
</evidence>
<proteinExistence type="inferred from homology"/>
<dbReference type="Gene3D" id="3.90.640.10">
    <property type="entry name" value="Actin, Chain A, domain 4"/>
    <property type="match status" value="1"/>
</dbReference>
<name>A0A8B6FRI3_MYTGA</name>
<dbReference type="GO" id="GO:0005524">
    <property type="term" value="F:ATP binding"/>
    <property type="evidence" value="ECO:0007669"/>
    <property type="project" value="UniProtKB-KW"/>
</dbReference>